<evidence type="ECO:0000313" key="9">
    <source>
        <dbReference type="EMBL" id="CAL5224141.1"/>
    </source>
</evidence>
<reference evidence="9 10" key="1">
    <citation type="submission" date="2024-06" db="EMBL/GenBank/DDBJ databases">
        <authorList>
            <person name="Kraege A."/>
            <person name="Thomma B."/>
        </authorList>
    </citation>
    <scope>NUCLEOTIDE SEQUENCE [LARGE SCALE GENOMIC DNA]</scope>
</reference>
<dbReference type="Proteomes" id="UP001497392">
    <property type="component" value="Unassembled WGS sequence"/>
</dbReference>
<dbReference type="PANTHER" id="PTHR19918">
    <property type="entry name" value="CELL DIVISION CYCLE 20 CDC20 FIZZY -RELATED"/>
    <property type="match status" value="1"/>
</dbReference>
<accession>A0ABP1FXF6</accession>
<dbReference type="PROSITE" id="PS50294">
    <property type="entry name" value="WD_REPEATS_REGION"/>
    <property type="match status" value="2"/>
</dbReference>
<evidence type="ECO:0000256" key="3">
    <source>
        <dbReference type="ARBA" id="ARBA00022737"/>
    </source>
</evidence>
<sequence length="499" mass="54218">MQQEPVTPPRIIRSASTITQPIYNSSAAGDNKADSGQASGAPQHKAARTPVYSDRFIPSRADSSRLQGYSLLDRARAADEPFRNPQTREEGSSAYNQMLRAELLGIPSGLETPTQNGCRSPMNSPVKKMFRFQCGDAASPIAGAPLDSPYAMGRRGGDALGSPLASPNRAQRKIARSPFKVLDAPQLTDDFYLNLVDWSSQNTLAVGLGACVYLWSACNSKVTKLCEFSGEPQNTVCSVSWSQRGTYLSVGTNSGEVQIWDAIKSKLVRTLGGHKGRVGTMAWSSHVLSTGSRDRSILQRDIRAPEEFQTSLKGHRSEVCGLKWSPDDRQLASGGNDNQLYIWNQQSSTPVLKFSDHTAAVKAIAWSPHQHGLLASGGGTADRCIRFWNTTTSTALNHLDTGSQVCNLLWSKNANEIVSTHGYSQNQIIAWKYPSMTKLATLTGHTMRVLYLACSPDGQTIVTGAGDETLRFWNVLPGPKCQSTASDSSVSTMMRTLIR</sequence>
<proteinExistence type="inferred from homology"/>
<protein>
    <submittedName>
        <fullName evidence="9">G6774 protein</fullName>
    </submittedName>
</protein>
<keyword evidence="4" id="KW-0132">Cell division</keyword>
<feature type="compositionally biased region" description="Polar residues" evidence="7">
    <location>
        <begin position="14"/>
        <end position="40"/>
    </location>
</feature>
<evidence type="ECO:0000256" key="4">
    <source>
        <dbReference type="ARBA" id="ARBA00022776"/>
    </source>
</evidence>
<evidence type="ECO:0000256" key="7">
    <source>
        <dbReference type="SAM" id="MobiDB-lite"/>
    </source>
</evidence>
<feature type="domain" description="CDC20/Fizzy WD40" evidence="8">
    <location>
        <begin position="182"/>
        <end position="473"/>
    </location>
</feature>
<organism evidence="9 10">
    <name type="scientific">Coccomyxa viridis</name>
    <dbReference type="NCBI Taxonomy" id="1274662"/>
    <lineage>
        <taxon>Eukaryota</taxon>
        <taxon>Viridiplantae</taxon>
        <taxon>Chlorophyta</taxon>
        <taxon>core chlorophytes</taxon>
        <taxon>Trebouxiophyceae</taxon>
        <taxon>Trebouxiophyceae incertae sedis</taxon>
        <taxon>Coccomyxaceae</taxon>
        <taxon>Coccomyxa</taxon>
    </lineage>
</organism>
<keyword evidence="4" id="KW-0498">Mitosis</keyword>
<evidence type="ECO:0000256" key="1">
    <source>
        <dbReference type="ARBA" id="ARBA00006445"/>
    </source>
</evidence>
<feature type="region of interest" description="Disordered" evidence="7">
    <location>
        <begin position="1"/>
        <end position="59"/>
    </location>
</feature>
<keyword evidence="3" id="KW-0677">Repeat</keyword>
<dbReference type="PANTHER" id="PTHR19918:SF1">
    <property type="entry name" value="FIZZY-RELATED PROTEIN HOMOLOG"/>
    <property type="match status" value="1"/>
</dbReference>
<name>A0ABP1FXF6_9CHLO</name>
<feature type="repeat" description="WD" evidence="6">
    <location>
        <begin position="229"/>
        <end position="270"/>
    </location>
</feature>
<evidence type="ECO:0000313" key="10">
    <source>
        <dbReference type="Proteomes" id="UP001497392"/>
    </source>
</evidence>
<keyword evidence="5" id="KW-0131">Cell cycle</keyword>
<dbReference type="SMART" id="SM00320">
    <property type="entry name" value="WD40"/>
    <property type="match status" value="6"/>
</dbReference>
<dbReference type="SUPFAM" id="SSF50978">
    <property type="entry name" value="WD40 repeat-like"/>
    <property type="match status" value="1"/>
</dbReference>
<comment type="similarity">
    <text evidence="1">Belongs to the WD repeat CDC20/Fizzy family.</text>
</comment>
<dbReference type="EMBL" id="CAXHTA020000010">
    <property type="protein sequence ID" value="CAL5224141.1"/>
    <property type="molecule type" value="Genomic_DNA"/>
</dbReference>
<comment type="caution">
    <text evidence="9">The sequence shown here is derived from an EMBL/GenBank/DDBJ whole genome shotgun (WGS) entry which is preliminary data.</text>
</comment>
<dbReference type="InterPro" id="IPR033010">
    <property type="entry name" value="Cdc20/Fizzy"/>
</dbReference>
<gene>
    <name evidence="9" type="primary">g6774</name>
    <name evidence="9" type="ORF">VP750_LOCUS5800</name>
</gene>
<evidence type="ECO:0000259" key="8">
    <source>
        <dbReference type="Pfam" id="PF24807"/>
    </source>
</evidence>
<dbReference type="InterPro" id="IPR036322">
    <property type="entry name" value="WD40_repeat_dom_sf"/>
</dbReference>
<feature type="repeat" description="WD" evidence="6">
    <location>
        <begin position="442"/>
        <end position="475"/>
    </location>
</feature>
<feature type="repeat" description="WD" evidence="6">
    <location>
        <begin position="312"/>
        <end position="353"/>
    </location>
</feature>
<dbReference type="InterPro" id="IPR015943">
    <property type="entry name" value="WD40/YVTN_repeat-like_dom_sf"/>
</dbReference>
<dbReference type="InterPro" id="IPR019775">
    <property type="entry name" value="WD40_repeat_CS"/>
</dbReference>
<dbReference type="PROSITE" id="PS00678">
    <property type="entry name" value="WD_REPEATS_1"/>
    <property type="match status" value="1"/>
</dbReference>
<evidence type="ECO:0000256" key="6">
    <source>
        <dbReference type="PROSITE-ProRule" id="PRU00221"/>
    </source>
</evidence>
<evidence type="ECO:0000256" key="5">
    <source>
        <dbReference type="ARBA" id="ARBA00023306"/>
    </source>
</evidence>
<dbReference type="Gene3D" id="2.130.10.10">
    <property type="entry name" value="YVTN repeat-like/Quinoprotein amine dehydrogenase"/>
    <property type="match status" value="1"/>
</dbReference>
<dbReference type="PROSITE" id="PS50082">
    <property type="entry name" value="WD_REPEATS_2"/>
    <property type="match status" value="3"/>
</dbReference>
<dbReference type="CDD" id="cd00200">
    <property type="entry name" value="WD40"/>
    <property type="match status" value="1"/>
</dbReference>
<keyword evidence="2 6" id="KW-0853">WD repeat</keyword>
<dbReference type="InterPro" id="IPR056150">
    <property type="entry name" value="WD40_CDC20-Fz"/>
</dbReference>
<dbReference type="InterPro" id="IPR001680">
    <property type="entry name" value="WD40_rpt"/>
</dbReference>
<keyword evidence="10" id="KW-1185">Reference proteome</keyword>
<dbReference type="Pfam" id="PF24807">
    <property type="entry name" value="WD40_CDC20-Fz"/>
    <property type="match status" value="1"/>
</dbReference>
<evidence type="ECO:0000256" key="2">
    <source>
        <dbReference type="ARBA" id="ARBA00022574"/>
    </source>
</evidence>